<evidence type="ECO:0000256" key="1">
    <source>
        <dbReference type="ARBA" id="ARBA00004442"/>
    </source>
</evidence>
<dbReference type="Gene3D" id="3.30.1330.60">
    <property type="entry name" value="OmpA-like domain"/>
    <property type="match status" value="1"/>
</dbReference>
<dbReference type="SUPFAM" id="SSF103088">
    <property type="entry name" value="OmpA-like"/>
    <property type="match status" value="1"/>
</dbReference>
<comment type="caution">
    <text evidence="8">The sequence shown here is derived from an EMBL/GenBank/DDBJ whole genome shotgun (WGS) entry which is preliminary data.</text>
</comment>
<comment type="subcellular location">
    <subcellularLocation>
        <location evidence="1">Cell outer membrane</location>
    </subcellularLocation>
</comment>
<feature type="chain" id="PRO_5045567270" evidence="6">
    <location>
        <begin position="31"/>
        <end position="544"/>
    </location>
</feature>
<evidence type="ECO:0000256" key="5">
    <source>
        <dbReference type="SAM" id="MobiDB-lite"/>
    </source>
</evidence>
<dbReference type="PROSITE" id="PS51257">
    <property type="entry name" value="PROKAR_LIPOPROTEIN"/>
    <property type="match status" value="1"/>
</dbReference>
<feature type="signal peptide" evidence="6">
    <location>
        <begin position="1"/>
        <end position="30"/>
    </location>
</feature>
<accession>A0ABU2H450</accession>
<dbReference type="PROSITE" id="PS51123">
    <property type="entry name" value="OMPA_2"/>
    <property type="match status" value="1"/>
</dbReference>
<gene>
    <name evidence="8" type="ORF">RIF23_07225</name>
</gene>
<keyword evidence="6" id="KW-0732">Signal</keyword>
<evidence type="ECO:0000259" key="7">
    <source>
        <dbReference type="PROSITE" id="PS51123"/>
    </source>
</evidence>
<protein>
    <submittedName>
        <fullName evidence="8">OmpA family protein</fullName>
    </submittedName>
</protein>
<dbReference type="Proteomes" id="UP001250214">
    <property type="component" value="Unassembled WGS sequence"/>
</dbReference>
<dbReference type="InterPro" id="IPR006665">
    <property type="entry name" value="OmpA-like"/>
</dbReference>
<dbReference type="InterPro" id="IPR006664">
    <property type="entry name" value="OMP_bac"/>
</dbReference>
<dbReference type="InterPro" id="IPR050330">
    <property type="entry name" value="Bact_OuterMem_StrucFunc"/>
</dbReference>
<dbReference type="RefSeq" id="WP_310911624.1">
    <property type="nucleotide sequence ID" value="NZ_JAVLVT010000003.1"/>
</dbReference>
<keyword evidence="3" id="KW-0998">Cell outer membrane</keyword>
<dbReference type="InterPro" id="IPR036737">
    <property type="entry name" value="OmpA-like_sf"/>
</dbReference>
<evidence type="ECO:0000313" key="9">
    <source>
        <dbReference type="Proteomes" id="UP001250214"/>
    </source>
</evidence>
<feature type="region of interest" description="Disordered" evidence="5">
    <location>
        <begin position="335"/>
        <end position="394"/>
    </location>
</feature>
<feature type="region of interest" description="Disordered" evidence="5">
    <location>
        <begin position="29"/>
        <end position="68"/>
    </location>
</feature>
<evidence type="ECO:0000256" key="3">
    <source>
        <dbReference type="ARBA" id="ARBA00023237"/>
    </source>
</evidence>
<feature type="compositionally biased region" description="Basic and acidic residues" evidence="5">
    <location>
        <begin position="362"/>
        <end position="371"/>
    </location>
</feature>
<name>A0ABU2H450_9ACTN</name>
<dbReference type="PANTHER" id="PTHR30329:SF21">
    <property type="entry name" value="LIPOPROTEIN YIAD-RELATED"/>
    <property type="match status" value="1"/>
</dbReference>
<dbReference type="Pfam" id="PF00691">
    <property type="entry name" value="OmpA"/>
    <property type="match status" value="1"/>
</dbReference>
<evidence type="ECO:0000256" key="4">
    <source>
        <dbReference type="PROSITE-ProRule" id="PRU00473"/>
    </source>
</evidence>
<feature type="domain" description="OmpA-like" evidence="7">
    <location>
        <begin position="254"/>
        <end position="377"/>
    </location>
</feature>
<keyword evidence="9" id="KW-1185">Reference proteome</keyword>
<dbReference type="PANTHER" id="PTHR30329">
    <property type="entry name" value="STATOR ELEMENT OF FLAGELLAR MOTOR COMPLEX"/>
    <property type="match status" value="1"/>
</dbReference>
<feature type="compositionally biased region" description="Acidic residues" evidence="5">
    <location>
        <begin position="36"/>
        <end position="59"/>
    </location>
</feature>
<evidence type="ECO:0000256" key="2">
    <source>
        <dbReference type="ARBA" id="ARBA00023136"/>
    </source>
</evidence>
<dbReference type="CDD" id="cd07185">
    <property type="entry name" value="OmpA_C-like"/>
    <property type="match status" value="1"/>
</dbReference>
<feature type="compositionally biased region" description="Polar residues" evidence="5">
    <location>
        <begin position="306"/>
        <end position="317"/>
    </location>
</feature>
<feature type="compositionally biased region" description="Acidic residues" evidence="5">
    <location>
        <begin position="351"/>
        <end position="361"/>
    </location>
</feature>
<keyword evidence="2 4" id="KW-0472">Membrane</keyword>
<dbReference type="PRINTS" id="PR01021">
    <property type="entry name" value="OMPADOMAIN"/>
</dbReference>
<sequence>MSPRVPLRTVTVPLSLFASGALLMSGCGLANQLTGDDSEPGPDPEPEESTEEETDEESDLAQPGHDPLVREGRLFLDTGQDGRIRLAINALQRTDDVTVLDYELTFVDQLTGTNENLSSIPRIVDPVSGQVYEPLLDEDDAAYGTYPGDRDLYPIFEEAPNVWRLYYPRIPDHVEHATFVGYGMGHMSGIPVADVDEPAQLPTPNFDDYDDMDPPAPGTDITYPDHAPPADVAGEPISMESFVDSGVASTTRDGDSETISLHSDVTFDHDEATLSGDAEEIVQEAAKTIEGNIDPDATDITVIGHTDSTGSDDYNQDLSEERAETVRELLEEELGDDFTFEVEGRGSGDPIADESGSDEEEAQARNRRVEFSYEVDSSAQGAADGDDETLDAGDRNIADPARFQEEDGEVVATATEDDVQLDVHPLVRDGAYLWGTVSLTNTSNEALRPDMTDEDALPEGGPEQFSEGTLGGFQLLEPDTDLVRYVAQVKYDEDEYDAFAEEVHELQPGEDYRTVALFPAPPKDVDELTLRAGPFGELDGIPIE</sequence>
<evidence type="ECO:0000256" key="6">
    <source>
        <dbReference type="SAM" id="SignalP"/>
    </source>
</evidence>
<evidence type="ECO:0000313" key="8">
    <source>
        <dbReference type="EMBL" id="MDS1270082.1"/>
    </source>
</evidence>
<organism evidence="8 9">
    <name type="scientific">Lipingzhangella rawalii</name>
    <dbReference type="NCBI Taxonomy" id="2055835"/>
    <lineage>
        <taxon>Bacteria</taxon>
        <taxon>Bacillati</taxon>
        <taxon>Actinomycetota</taxon>
        <taxon>Actinomycetes</taxon>
        <taxon>Streptosporangiales</taxon>
        <taxon>Nocardiopsidaceae</taxon>
        <taxon>Lipingzhangella</taxon>
    </lineage>
</organism>
<dbReference type="EMBL" id="JAVLVT010000003">
    <property type="protein sequence ID" value="MDS1270082.1"/>
    <property type="molecule type" value="Genomic_DNA"/>
</dbReference>
<feature type="region of interest" description="Disordered" evidence="5">
    <location>
        <begin position="291"/>
        <end position="319"/>
    </location>
</feature>
<reference evidence="9" key="1">
    <citation type="submission" date="2023-07" db="EMBL/GenBank/DDBJ databases">
        <title>Novel species in the genus Lipingzhangella isolated from Sambhar Salt Lake.</title>
        <authorList>
            <person name="Jiya N."/>
            <person name="Kajale S."/>
            <person name="Sharma A."/>
        </authorList>
    </citation>
    <scope>NUCLEOTIDE SEQUENCE [LARGE SCALE GENOMIC DNA]</scope>
    <source>
        <strain evidence="9">LS1_29</strain>
    </source>
</reference>
<proteinExistence type="predicted"/>